<dbReference type="Proteomes" id="UP001596043">
    <property type="component" value="Unassembled WGS sequence"/>
</dbReference>
<dbReference type="RefSeq" id="WP_379976786.1">
    <property type="nucleotide sequence ID" value="NZ_JBHSFV010000001.1"/>
</dbReference>
<reference evidence="2" key="1">
    <citation type="journal article" date="2019" name="Int. J. Syst. Evol. Microbiol.">
        <title>The Global Catalogue of Microorganisms (GCM) 10K type strain sequencing project: providing services to taxonomists for standard genome sequencing and annotation.</title>
        <authorList>
            <consortium name="The Broad Institute Genomics Platform"/>
            <consortium name="The Broad Institute Genome Sequencing Center for Infectious Disease"/>
            <person name="Wu L."/>
            <person name="Ma J."/>
        </authorList>
    </citation>
    <scope>NUCLEOTIDE SEQUENCE [LARGE SCALE GENOMIC DNA]</scope>
    <source>
        <strain evidence="2">YJ-61-S</strain>
    </source>
</reference>
<evidence type="ECO:0000313" key="1">
    <source>
        <dbReference type="EMBL" id="MFC4632584.1"/>
    </source>
</evidence>
<organism evidence="1 2">
    <name type="scientific">Dokdonia ponticola</name>
    <dbReference type="NCBI Taxonomy" id="2041041"/>
    <lineage>
        <taxon>Bacteria</taxon>
        <taxon>Pseudomonadati</taxon>
        <taxon>Bacteroidota</taxon>
        <taxon>Flavobacteriia</taxon>
        <taxon>Flavobacteriales</taxon>
        <taxon>Flavobacteriaceae</taxon>
        <taxon>Dokdonia</taxon>
    </lineage>
</organism>
<dbReference type="EMBL" id="JBHSFV010000001">
    <property type="protein sequence ID" value="MFC4632584.1"/>
    <property type="molecule type" value="Genomic_DNA"/>
</dbReference>
<name>A0ABV9HTJ6_9FLAO</name>
<sequence>MEKNEFLEKHIFTDLQNLNTFVEADGVYTFSEANFATVLERVAHFGIGIYAIETSTNGDVFDTKTNEDYKKKVTDPKWYKRAYIDFKKRQANLNYTATYRISDKLLAKEVK</sequence>
<comment type="caution">
    <text evidence="1">The sequence shown here is derived from an EMBL/GenBank/DDBJ whole genome shotgun (WGS) entry which is preliminary data.</text>
</comment>
<evidence type="ECO:0000313" key="2">
    <source>
        <dbReference type="Proteomes" id="UP001596043"/>
    </source>
</evidence>
<gene>
    <name evidence="1" type="ORF">ACFO3O_01620</name>
</gene>
<keyword evidence="2" id="KW-1185">Reference proteome</keyword>
<proteinExistence type="predicted"/>
<accession>A0ABV9HTJ6</accession>
<protein>
    <submittedName>
        <fullName evidence="1">Uncharacterized protein</fullName>
    </submittedName>
</protein>